<evidence type="ECO:0000313" key="3">
    <source>
        <dbReference type="Proteomes" id="UP001459277"/>
    </source>
</evidence>
<accession>A0AAW2DJ19</accession>
<dbReference type="InterPro" id="IPR025398">
    <property type="entry name" value="DUF4371"/>
</dbReference>
<dbReference type="AlphaFoldDB" id="A0AAW2DJ19"/>
<dbReference type="SMART" id="SM00597">
    <property type="entry name" value="ZnF_TTF"/>
    <property type="match status" value="1"/>
</dbReference>
<gene>
    <name evidence="2" type="ORF">SO802_011051</name>
</gene>
<evidence type="ECO:0000259" key="1">
    <source>
        <dbReference type="SMART" id="SM00597"/>
    </source>
</evidence>
<dbReference type="PANTHER" id="PTHR45749">
    <property type="match status" value="1"/>
</dbReference>
<name>A0AAW2DJ19_9ROSI</name>
<sequence>MRKQIWEYDANERDEIQQAYIKLGPYQPKLDEYKKTKFGSHSCKFKHSWFAIKEFSTCLEYSPSKDAAFCLPCFLFDKPTGNSGSHVFIKDGFQNRKKVNDGNNCFFLNHMGKEPNSFHRASEQAKTDLMNQSQHIQKALENFNSDQIASNQLQLKASIDVVKVLAFQGLAFSGRDESYDTINHGNFLEILELVVSYNEYVVEVIEKAPKNASYKSPKIQKEILHVFSNKVKKAICEEIGDAKLCLIADEARDESVKEQMAIVKRFVDKDGFVREHFFGIVHVPDTMELTLKDEIYSILSLHSVDIQDI</sequence>
<dbReference type="Pfam" id="PF14291">
    <property type="entry name" value="DUF4371"/>
    <property type="match status" value="1"/>
</dbReference>
<comment type="caution">
    <text evidence="2">The sequence shown here is derived from an EMBL/GenBank/DDBJ whole genome shotgun (WGS) entry which is preliminary data.</text>
</comment>
<proteinExistence type="predicted"/>
<protein>
    <recommendedName>
        <fullName evidence="1">TTF-type domain-containing protein</fullName>
    </recommendedName>
</protein>
<dbReference type="EMBL" id="JAZDWU010000003">
    <property type="protein sequence ID" value="KAL0009549.1"/>
    <property type="molecule type" value="Genomic_DNA"/>
</dbReference>
<keyword evidence="3" id="KW-1185">Reference proteome</keyword>
<feature type="domain" description="TTF-type" evidence="1">
    <location>
        <begin position="41"/>
        <end position="142"/>
    </location>
</feature>
<evidence type="ECO:0000313" key="2">
    <source>
        <dbReference type="EMBL" id="KAL0009549.1"/>
    </source>
</evidence>
<dbReference type="InterPro" id="IPR006580">
    <property type="entry name" value="Znf_TTF"/>
</dbReference>
<reference evidence="2 3" key="1">
    <citation type="submission" date="2024-01" db="EMBL/GenBank/DDBJ databases">
        <title>A telomere-to-telomere, gap-free genome of sweet tea (Lithocarpus litseifolius).</title>
        <authorList>
            <person name="Zhou J."/>
        </authorList>
    </citation>
    <scope>NUCLEOTIDE SEQUENCE [LARGE SCALE GENOMIC DNA]</scope>
    <source>
        <strain evidence="2">Zhou-2022a</strain>
        <tissue evidence="2">Leaf</tissue>
    </source>
</reference>
<dbReference type="PANTHER" id="PTHR45749:SF37">
    <property type="entry name" value="OS05G0311600 PROTEIN"/>
    <property type="match status" value="1"/>
</dbReference>
<organism evidence="2 3">
    <name type="scientific">Lithocarpus litseifolius</name>
    <dbReference type="NCBI Taxonomy" id="425828"/>
    <lineage>
        <taxon>Eukaryota</taxon>
        <taxon>Viridiplantae</taxon>
        <taxon>Streptophyta</taxon>
        <taxon>Embryophyta</taxon>
        <taxon>Tracheophyta</taxon>
        <taxon>Spermatophyta</taxon>
        <taxon>Magnoliopsida</taxon>
        <taxon>eudicotyledons</taxon>
        <taxon>Gunneridae</taxon>
        <taxon>Pentapetalae</taxon>
        <taxon>rosids</taxon>
        <taxon>fabids</taxon>
        <taxon>Fagales</taxon>
        <taxon>Fagaceae</taxon>
        <taxon>Lithocarpus</taxon>
    </lineage>
</organism>
<dbReference type="Proteomes" id="UP001459277">
    <property type="component" value="Unassembled WGS sequence"/>
</dbReference>